<dbReference type="Pfam" id="PF06983">
    <property type="entry name" value="3-dmu-9_3-mt"/>
    <property type="match status" value="1"/>
</dbReference>
<dbReference type="Gene3D" id="3.10.180.10">
    <property type="entry name" value="2,3-Dihydroxybiphenyl 1,2-Dioxygenase, domain 1"/>
    <property type="match status" value="1"/>
</dbReference>
<gene>
    <name evidence="2" type="ORF">GCM10011509_25910</name>
</gene>
<dbReference type="Proteomes" id="UP000662111">
    <property type="component" value="Unassembled WGS sequence"/>
</dbReference>
<dbReference type="PANTHER" id="PTHR33990:SF2">
    <property type="entry name" value="PHNB-LIKE DOMAIN-CONTAINING PROTEIN"/>
    <property type="match status" value="1"/>
</dbReference>
<dbReference type="EMBL" id="BMLB01000005">
    <property type="protein sequence ID" value="GGK76131.1"/>
    <property type="molecule type" value="Genomic_DNA"/>
</dbReference>
<accession>A0ABQ2F9Z8</accession>
<name>A0ABQ2F9Z8_9MICO</name>
<dbReference type="PIRSF" id="PIRSF021700">
    <property type="entry name" value="3_dmu_93_MTrfase"/>
    <property type="match status" value="1"/>
</dbReference>
<evidence type="ECO:0000313" key="2">
    <source>
        <dbReference type="EMBL" id="GGK76131.1"/>
    </source>
</evidence>
<dbReference type="SUPFAM" id="SSF54593">
    <property type="entry name" value="Glyoxalase/Bleomycin resistance protein/Dihydroxybiphenyl dioxygenase"/>
    <property type="match status" value="1"/>
</dbReference>
<reference evidence="3" key="1">
    <citation type="journal article" date="2019" name="Int. J. Syst. Evol. Microbiol.">
        <title>The Global Catalogue of Microorganisms (GCM) 10K type strain sequencing project: providing services to taxonomists for standard genome sequencing and annotation.</title>
        <authorList>
            <consortium name="The Broad Institute Genomics Platform"/>
            <consortium name="The Broad Institute Genome Sequencing Center for Infectious Disease"/>
            <person name="Wu L."/>
            <person name="Ma J."/>
        </authorList>
    </citation>
    <scope>NUCLEOTIDE SEQUENCE [LARGE SCALE GENOMIC DNA]</scope>
    <source>
        <strain evidence="3">CGMCC 1.5362</strain>
    </source>
</reference>
<feature type="domain" description="PhnB-like" evidence="1">
    <location>
        <begin position="4"/>
        <end position="118"/>
    </location>
</feature>
<evidence type="ECO:0000313" key="3">
    <source>
        <dbReference type="Proteomes" id="UP000662111"/>
    </source>
</evidence>
<dbReference type="PANTHER" id="PTHR33990">
    <property type="entry name" value="PROTEIN YJDN-RELATED"/>
    <property type="match status" value="1"/>
</dbReference>
<dbReference type="RefSeq" id="WP_022921667.1">
    <property type="nucleotide sequence ID" value="NZ_BMLB01000005.1"/>
</dbReference>
<sequence>MTTLATCLWFDDQAEEAARFYTSVFPGSRVVSVNRYPAQPPGDKAVGSTMTVEFELDGRPFTALNGGPQFTFTEAVSLVVRTEDQAETDRLWDALLAGGGEPGPCGWLKDRFGLSWQVYPAELDRLTTDPDPARAARAFEAMLTQSKIDVAAARAAADRG</sequence>
<dbReference type="InterPro" id="IPR009725">
    <property type="entry name" value="3_dmu_93_MTrfase"/>
</dbReference>
<keyword evidence="3" id="KW-1185">Reference proteome</keyword>
<proteinExistence type="predicted"/>
<organism evidence="2 3">
    <name type="scientific">Ornithinimicrobium pekingense</name>
    <dbReference type="NCBI Taxonomy" id="384677"/>
    <lineage>
        <taxon>Bacteria</taxon>
        <taxon>Bacillati</taxon>
        <taxon>Actinomycetota</taxon>
        <taxon>Actinomycetes</taxon>
        <taxon>Micrococcales</taxon>
        <taxon>Ornithinimicrobiaceae</taxon>
        <taxon>Ornithinimicrobium</taxon>
    </lineage>
</organism>
<dbReference type="CDD" id="cd06588">
    <property type="entry name" value="PhnB_like"/>
    <property type="match status" value="1"/>
</dbReference>
<dbReference type="InterPro" id="IPR029068">
    <property type="entry name" value="Glyas_Bleomycin-R_OHBP_Dase"/>
</dbReference>
<evidence type="ECO:0000259" key="1">
    <source>
        <dbReference type="Pfam" id="PF06983"/>
    </source>
</evidence>
<protein>
    <submittedName>
        <fullName evidence="2">VOC family protein</fullName>
    </submittedName>
</protein>
<comment type="caution">
    <text evidence="2">The sequence shown here is derived from an EMBL/GenBank/DDBJ whole genome shotgun (WGS) entry which is preliminary data.</text>
</comment>
<dbReference type="InterPro" id="IPR028973">
    <property type="entry name" value="PhnB-like"/>
</dbReference>